<dbReference type="InterPro" id="IPR011010">
    <property type="entry name" value="DNA_brk_join_enz"/>
</dbReference>
<dbReference type="KEGG" id="sami:SAMIE_1006010"/>
<evidence type="ECO:0000313" key="2">
    <source>
        <dbReference type="Proteomes" id="UP000279959"/>
    </source>
</evidence>
<keyword evidence="2" id="KW-1185">Reference proteome</keyword>
<dbReference type="Proteomes" id="UP000279959">
    <property type="component" value="Chromosome"/>
</dbReference>
<protein>
    <recommendedName>
        <fullName evidence="3">Integrase</fullName>
    </recommendedName>
</protein>
<dbReference type="GO" id="GO:0003677">
    <property type="term" value="F:DNA binding"/>
    <property type="evidence" value="ECO:0007669"/>
    <property type="project" value="InterPro"/>
</dbReference>
<gene>
    <name evidence="1" type="ORF">SAMIE_1006010</name>
</gene>
<evidence type="ECO:0000313" key="1">
    <source>
        <dbReference type="EMBL" id="BBD97100.1"/>
    </source>
</evidence>
<sequence length="406" mass="45361">MPSTKRPKPLYQRGRYALYRRADRDNLEIVWYDEQRKRERSKSAGTAIVGEGRTALDRLYLADTEHRVCPTCHRPWDHSGSPLLLTALSDYLILSEHKPGFRGTKNRIGHAIDYVLATNDAIKTAAVDQRWIDGFRKWMADKPNPDGSKRSLSHIEGCVLQISAAINATPGEKAPFKAEQMKAVANSPTFRADIPMIAAMFNYCLRPKGGRSDKERAMIAATRGNLLAYLRMAVATWARPDAIYEVTSYQWHSAARVLNLNPKGRRQTKKYRPMVPVPKQLAPWLDELDGQWLPVSSIRHGWDNMRRELKLPGKGQAGEKLIRRSMATLARARIGEANWRQGEIMLGHVKASISDLYAVPDPANLGLALDATEAIIDEIEALAPGAYRKFTAAQPAFAVVEGGKNG</sequence>
<organism evidence="1 2">
    <name type="scientific">Sphingobium amiense</name>
    <dbReference type="NCBI Taxonomy" id="135719"/>
    <lineage>
        <taxon>Bacteria</taxon>
        <taxon>Pseudomonadati</taxon>
        <taxon>Pseudomonadota</taxon>
        <taxon>Alphaproteobacteria</taxon>
        <taxon>Sphingomonadales</taxon>
        <taxon>Sphingomonadaceae</taxon>
        <taxon>Sphingobium</taxon>
    </lineage>
</organism>
<dbReference type="AlphaFoldDB" id="A0A494W8X1"/>
<dbReference type="SUPFAM" id="SSF56349">
    <property type="entry name" value="DNA breaking-rejoining enzymes"/>
    <property type="match status" value="1"/>
</dbReference>
<name>A0A494W8X1_9SPHN</name>
<accession>A0A494W8X1</accession>
<proteinExistence type="predicted"/>
<evidence type="ECO:0008006" key="3">
    <source>
        <dbReference type="Google" id="ProtNLM"/>
    </source>
</evidence>
<reference evidence="1 2" key="1">
    <citation type="submission" date="2018-05" db="EMBL/GenBank/DDBJ databases">
        <title>Complete Genome Sequence of the Nonylphenol-Degrading Bacterium Sphingobium amiense DSM 16289T.</title>
        <authorList>
            <person name="Ootsuka M."/>
            <person name="Nishizawa T."/>
            <person name="Ohta H."/>
        </authorList>
    </citation>
    <scope>NUCLEOTIDE SEQUENCE [LARGE SCALE GENOMIC DNA]</scope>
    <source>
        <strain evidence="1 2">DSM 16289</strain>
    </source>
</reference>
<dbReference type="EMBL" id="AP018664">
    <property type="protein sequence ID" value="BBD97100.1"/>
    <property type="molecule type" value="Genomic_DNA"/>
</dbReference>